<name>A0A2X0PN28_9BASI</name>
<keyword evidence="2" id="KW-1185">Reference proteome</keyword>
<accession>A0A2X0PN28</accession>
<evidence type="ECO:0000313" key="1">
    <source>
        <dbReference type="EMBL" id="SGZ27996.1"/>
    </source>
</evidence>
<dbReference type="Proteomes" id="UP000249464">
    <property type="component" value="Unassembled WGS sequence"/>
</dbReference>
<gene>
    <name evidence="1" type="primary">BQ5605_C026g10242</name>
    <name evidence="1" type="ORF">BQ5605_C026G10242</name>
</gene>
<sequence>MRVCVLMHILCTVKRSRIQSKTKTNHCSRSSIFRVSTSPGWRCSTLDAGLDDGLSPSSGPQRTKK</sequence>
<organism evidence="1 2">
    <name type="scientific">Microbotryum silenes-dioicae</name>
    <dbReference type="NCBI Taxonomy" id="796604"/>
    <lineage>
        <taxon>Eukaryota</taxon>
        <taxon>Fungi</taxon>
        <taxon>Dikarya</taxon>
        <taxon>Basidiomycota</taxon>
        <taxon>Pucciniomycotina</taxon>
        <taxon>Microbotryomycetes</taxon>
        <taxon>Microbotryales</taxon>
        <taxon>Microbotryaceae</taxon>
        <taxon>Microbotryum</taxon>
    </lineage>
</organism>
<evidence type="ECO:0000313" key="2">
    <source>
        <dbReference type="Proteomes" id="UP000249464"/>
    </source>
</evidence>
<dbReference type="AlphaFoldDB" id="A0A2X0PN28"/>
<reference evidence="1 2" key="1">
    <citation type="submission" date="2016-11" db="EMBL/GenBank/DDBJ databases">
        <authorList>
            <person name="Jaros S."/>
            <person name="Januszkiewicz K."/>
            <person name="Wedrychowicz H."/>
        </authorList>
    </citation>
    <scope>NUCLEOTIDE SEQUENCE [LARGE SCALE GENOMIC DNA]</scope>
</reference>
<protein>
    <submittedName>
        <fullName evidence="1">BQ5605_C026g10242 protein</fullName>
    </submittedName>
</protein>
<dbReference type="EMBL" id="FQNC01000088">
    <property type="protein sequence ID" value="SGZ27996.1"/>
    <property type="molecule type" value="Genomic_DNA"/>
</dbReference>
<proteinExistence type="predicted"/>